<keyword evidence="1" id="KW-0238">DNA-binding</keyword>
<dbReference type="Pfam" id="PF12802">
    <property type="entry name" value="MarR_2"/>
    <property type="match status" value="1"/>
</dbReference>
<evidence type="ECO:0000313" key="2">
    <source>
        <dbReference type="Proteomes" id="UP000199494"/>
    </source>
</evidence>
<keyword evidence="2" id="KW-1185">Reference proteome</keyword>
<dbReference type="GO" id="GO:0003700">
    <property type="term" value="F:DNA-binding transcription factor activity"/>
    <property type="evidence" value="ECO:0007669"/>
    <property type="project" value="InterPro"/>
</dbReference>
<sequence>MSGMSNEDEQDGPVIRTAYLVKRLELAVKGHIDIAVRPHGLTATQYTALTSLRNDPGQSSAQLARRSFVSAQTMQELITSLDRRGLVTRTPSPDNRRVLHVSLTEDGEAVLAKLDDEVDRIEADMLADLDAGQISALREALGRCIRRLDTHPRH</sequence>
<proteinExistence type="predicted"/>
<evidence type="ECO:0000313" key="1">
    <source>
        <dbReference type="EMBL" id="SDD19563.1"/>
    </source>
</evidence>
<reference evidence="1 2" key="1">
    <citation type="submission" date="2016-10" db="EMBL/GenBank/DDBJ databases">
        <authorList>
            <person name="de Groot N.N."/>
        </authorList>
    </citation>
    <scope>NUCLEOTIDE SEQUENCE [LARGE SCALE GENOMIC DNA]</scope>
    <source>
        <strain evidence="1 2">CGMCC 4.5506</strain>
    </source>
</reference>
<dbReference type="InterPro" id="IPR000835">
    <property type="entry name" value="HTH_MarR-typ"/>
</dbReference>
<dbReference type="Gene3D" id="1.10.10.10">
    <property type="entry name" value="Winged helix-like DNA-binding domain superfamily/Winged helix DNA-binding domain"/>
    <property type="match status" value="1"/>
</dbReference>
<dbReference type="PROSITE" id="PS50995">
    <property type="entry name" value="HTH_MARR_2"/>
    <property type="match status" value="1"/>
</dbReference>
<dbReference type="STRING" id="530584.SAMN05421630_106345"/>
<dbReference type="EMBL" id="FMZE01000006">
    <property type="protein sequence ID" value="SDD19563.1"/>
    <property type="molecule type" value="Genomic_DNA"/>
</dbReference>
<dbReference type="InterPro" id="IPR036390">
    <property type="entry name" value="WH_DNA-bd_sf"/>
</dbReference>
<dbReference type="InterPro" id="IPR039422">
    <property type="entry name" value="MarR/SlyA-like"/>
</dbReference>
<dbReference type="KEGG" id="pmad:BAY61_31365"/>
<name>A0A222VXV5_9PSEU</name>
<dbReference type="Proteomes" id="UP000199494">
    <property type="component" value="Unassembled WGS sequence"/>
</dbReference>
<organism evidence="1 2">
    <name type="scientific">Prauserella marina</name>
    <dbReference type="NCBI Taxonomy" id="530584"/>
    <lineage>
        <taxon>Bacteria</taxon>
        <taxon>Bacillati</taxon>
        <taxon>Actinomycetota</taxon>
        <taxon>Actinomycetes</taxon>
        <taxon>Pseudonocardiales</taxon>
        <taxon>Pseudonocardiaceae</taxon>
        <taxon>Prauserella</taxon>
    </lineage>
</organism>
<dbReference type="GO" id="GO:0003677">
    <property type="term" value="F:DNA binding"/>
    <property type="evidence" value="ECO:0007669"/>
    <property type="project" value="UniProtKB-KW"/>
</dbReference>
<dbReference type="AlphaFoldDB" id="A0A222VXV5"/>
<accession>A0A222VXV5</accession>
<dbReference type="SUPFAM" id="SSF46785">
    <property type="entry name" value="Winged helix' DNA-binding domain"/>
    <property type="match status" value="1"/>
</dbReference>
<gene>
    <name evidence="1" type="ORF">SAMN05421630_106345</name>
</gene>
<dbReference type="SMART" id="SM00347">
    <property type="entry name" value="HTH_MARR"/>
    <property type="match status" value="1"/>
</dbReference>
<dbReference type="PRINTS" id="PR00598">
    <property type="entry name" value="HTHMARR"/>
</dbReference>
<dbReference type="PANTHER" id="PTHR33164">
    <property type="entry name" value="TRANSCRIPTIONAL REGULATOR, MARR FAMILY"/>
    <property type="match status" value="1"/>
</dbReference>
<protein>
    <submittedName>
        <fullName evidence="1">DNA-binding transcriptional regulator, MarR family</fullName>
    </submittedName>
</protein>
<dbReference type="GO" id="GO:0006950">
    <property type="term" value="P:response to stress"/>
    <property type="evidence" value="ECO:0007669"/>
    <property type="project" value="TreeGrafter"/>
</dbReference>
<dbReference type="PANTHER" id="PTHR33164:SF43">
    <property type="entry name" value="HTH-TYPE TRANSCRIPTIONAL REPRESSOR YETL"/>
    <property type="match status" value="1"/>
</dbReference>
<dbReference type="InterPro" id="IPR036388">
    <property type="entry name" value="WH-like_DNA-bd_sf"/>
</dbReference>